<sequence length="72" mass="8154">MENGKVIPSIQTIYEICVELDISLSSLFDLNTNTSTLFKKVTEKIAELDDEDLSLIYSLVVKLKSNQNSHTY</sequence>
<evidence type="ECO:0000259" key="1">
    <source>
        <dbReference type="PROSITE" id="PS50943"/>
    </source>
</evidence>
<organism evidence="2 3">
    <name type="scientific">Eubacterium uniforme</name>
    <dbReference type="NCBI Taxonomy" id="39495"/>
    <lineage>
        <taxon>Bacteria</taxon>
        <taxon>Bacillati</taxon>
        <taxon>Bacillota</taxon>
        <taxon>Clostridia</taxon>
        <taxon>Eubacteriales</taxon>
        <taxon>Eubacteriaceae</taxon>
        <taxon>Eubacterium</taxon>
    </lineage>
</organism>
<evidence type="ECO:0000313" key="3">
    <source>
        <dbReference type="Proteomes" id="UP000190814"/>
    </source>
</evidence>
<name>A0A1T4VHB2_9FIRM</name>
<dbReference type="InterPro" id="IPR001387">
    <property type="entry name" value="Cro/C1-type_HTH"/>
</dbReference>
<dbReference type="AlphaFoldDB" id="A0A1T4VHB2"/>
<reference evidence="2 3" key="1">
    <citation type="submission" date="2017-02" db="EMBL/GenBank/DDBJ databases">
        <authorList>
            <person name="Peterson S.W."/>
        </authorList>
    </citation>
    <scope>NUCLEOTIDE SEQUENCE [LARGE SCALE GENOMIC DNA]</scope>
    <source>
        <strain evidence="2 3">ATCC 35992</strain>
    </source>
</reference>
<dbReference type="EMBL" id="FUXZ01000005">
    <property type="protein sequence ID" value="SKA64344.1"/>
    <property type="molecule type" value="Genomic_DNA"/>
</dbReference>
<dbReference type="Gene3D" id="1.25.40.10">
    <property type="entry name" value="Tetratricopeptide repeat domain"/>
    <property type="match status" value="1"/>
</dbReference>
<evidence type="ECO:0000313" key="2">
    <source>
        <dbReference type="EMBL" id="SKA64344.1"/>
    </source>
</evidence>
<proteinExistence type="predicted"/>
<accession>A0A1T4VHB2</accession>
<dbReference type="Proteomes" id="UP000190814">
    <property type="component" value="Unassembled WGS sequence"/>
</dbReference>
<gene>
    <name evidence="2" type="ORF">SAMN02745111_00953</name>
</gene>
<keyword evidence="3" id="KW-1185">Reference proteome</keyword>
<dbReference type="PROSITE" id="PS50943">
    <property type="entry name" value="HTH_CROC1"/>
    <property type="match status" value="1"/>
</dbReference>
<protein>
    <recommendedName>
        <fullName evidence="1">HTH cro/C1-type domain-containing protein</fullName>
    </recommendedName>
</protein>
<feature type="domain" description="HTH cro/C1-type" evidence="1">
    <location>
        <begin position="1"/>
        <end position="27"/>
    </location>
</feature>
<dbReference type="InterPro" id="IPR011990">
    <property type="entry name" value="TPR-like_helical_dom_sf"/>
</dbReference>